<sequence length="49" mass="5747">MISMKVILAVLIRTFMFKVEKSVQIDKIKLNMNLTLCSNEPIHVIMKKR</sequence>
<dbReference type="InParanoid" id="E2A4J3"/>
<dbReference type="Proteomes" id="UP000000311">
    <property type="component" value="Unassembled WGS sequence"/>
</dbReference>
<keyword evidence="2" id="KW-1185">Reference proteome</keyword>
<gene>
    <name evidence="1" type="ORF">EAG_00009</name>
</gene>
<protein>
    <submittedName>
        <fullName evidence="1">Uncharacterized protein</fullName>
    </submittedName>
</protein>
<dbReference type="EMBL" id="GL436689">
    <property type="protein sequence ID" value="EFN71646.1"/>
    <property type="molecule type" value="Genomic_DNA"/>
</dbReference>
<name>E2A4J3_CAMFO</name>
<evidence type="ECO:0000313" key="2">
    <source>
        <dbReference type="Proteomes" id="UP000000311"/>
    </source>
</evidence>
<dbReference type="AlphaFoldDB" id="E2A4J3"/>
<reference evidence="1 2" key="1">
    <citation type="journal article" date="2010" name="Science">
        <title>Genomic comparison of the ants Camponotus floridanus and Harpegnathos saltator.</title>
        <authorList>
            <person name="Bonasio R."/>
            <person name="Zhang G."/>
            <person name="Ye C."/>
            <person name="Mutti N.S."/>
            <person name="Fang X."/>
            <person name="Qin N."/>
            <person name="Donahue G."/>
            <person name="Yang P."/>
            <person name="Li Q."/>
            <person name="Li C."/>
            <person name="Zhang P."/>
            <person name="Huang Z."/>
            <person name="Berger S.L."/>
            <person name="Reinberg D."/>
            <person name="Wang J."/>
            <person name="Liebig J."/>
        </authorList>
    </citation>
    <scope>NUCLEOTIDE SEQUENCE [LARGE SCALE GENOMIC DNA]</scope>
    <source>
        <strain evidence="2">C129</strain>
    </source>
</reference>
<organism evidence="2">
    <name type="scientific">Camponotus floridanus</name>
    <name type="common">Florida carpenter ant</name>
    <dbReference type="NCBI Taxonomy" id="104421"/>
    <lineage>
        <taxon>Eukaryota</taxon>
        <taxon>Metazoa</taxon>
        <taxon>Ecdysozoa</taxon>
        <taxon>Arthropoda</taxon>
        <taxon>Hexapoda</taxon>
        <taxon>Insecta</taxon>
        <taxon>Pterygota</taxon>
        <taxon>Neoptera</taxon>
        <taxon>Endopterygota</taxon>
        <taxon>Hymenoptera</taxon>
        <taxon>Apocrita</taxon>
        <taxon>Aculeata</taxon>
        <taxon>Formicoidea</taxon>
        <taxon>Formicidae</taxon>
        <taxon>Formicinae</taxon>
        <taxon>Camponotus</taxon>
    </lineage>
</organism>
<proteinExistence type="predicted"/>
<accession>E2A4J3</accession>
<evidence type="ECO:0000313" key="1">
    <source>
        <dbReference type="EMBL" id="EFN71646.1"/>
    </source>
</evidence>
<feature type="non-terminal residue" evidence="1">
    <location>
        <position position="49"/>
    </location>
</feature>